<reference evidence="4" key="1">
    <citation type="submission" date="2022-07" db="EMBL/GenBank/DDBJ databases">
        <title>Genome analysis of Parmales, a sister group of diatoms, reveals the evolutionary specialization of diatoms from phago-mixotrophs to photoautotrophs.</title>
        <authorList>
            <person name="Ban H."/>
            <person name="Sato S."/>
            <person name="Yoshikawa S."/>
            <person name="Kazumasa Y."/>
            <person name="Nakamura Y."/>
            <person name="Ichinomiya M."/>
            <person name="Saitoh K."/>
            <person name="Sato N."/>
            <person name="Blanc-Mathieu R."/>
            <person name="Endo H."/>
            <person name="Kuwata A."/>
            <person name="Ogata H."/>
        </authorList>
    </citation>
    <scope>NUCLEOTIDE SEQUENCE</scope>
</reference>
<dbReference type="InterPro" id="IPR007130">
    <property type="entry name" value="DAGAT"/>
</dbReference>
<dbReference type="OrthoDB" id="264532at2759"/>
<evidence type="ECO:0000256" key="1">
    <source>
        <dbReference type="ARBA" id="ARBA00005420"/>
    </source>
</evidence>
<accession>A0A9W7DMH3</accession>
<evidence type="ECO:0000256" key="3">
    <source>
        <dbReference type="ARBA" id="ARBA00023315"/>
    </source>
</evidence>
<keyword evidence="2" id="KW-0808">Transferase</keyword>
<dbReference type="EMBL" id="BRXZ01004419">
    <property type="protein sequence ID" value="GMH48498.1"/>
    <property type="molecule type" value="Genomic_DNA"/>
</dbReference>
<sequence length="81" mass="9232">MIFWGRWGLPLGFARPNKISMVVGEAIEVGKGGKPGKPIKREDIDPKDIDRVHDVFCEKMVELFENHKDLYGYGGRTLKIM</sequence>
<comment type="caution">
    <text evidence="4">The sequence shown here is derived from an EMBL/GenBank/DDBJ whole genome shotgun (WGS) entry which is preliminary data.</text>
</comment>
<evidence type="ECO:0000313" key="4">
    <source>
        <dbReference type="EMBL" id="GMH48498.1"/>
    </source>
</evidence>
<keyword evidence="3" id="KW-0012">Acyltransferase</keyword>
<gene>
    <name evidence="4" type="ORF">TrRE_jg5801</name>
</gene>
<dbReference type="Proteomes" id="UP001165082">
    <property type="component" value="Unassembled WGS sequence"/>
</dbReference>
<comment type="similarity">
    <text evidence="1">Belongs to the diacylglycerol acyltransferase family.</text>
</comment>
<dbReference type="Pfam" id="PF03982">
    <property type="entry name" value="DAGAT"/>
    <property type="match status" value="1"/>
</dbReference>
<evidence type="ECO:0000256" key="2">
    <source>
        <dbReference type="ARBA" id="ARBA00022679"/>
    </source>
</evidence>
<name>A0A9W7DMH3_9STRA</name>
<keyword evidence="5" id="KW-1185">Reference proteome</keyword>
<organism evidence="4 5">
    <name type="scientific">Triparma retinervis</name>
    <dbReference type="NCBI Taxonomy" id="2557542"/>
    <lineage>
        <taxon>Eukaryota</taxon>
        <taxon>Sar</taxon>
        <taxon>Stramenopiles</taxon>
        <taxon>Ochrophyta</taxon>
        <taxon>Bolidophyceae</taxon>
        <taxon>Parmales</taxon>
        <taxon>Triparmaceae</taxon>
        <taxon>Triparma</taxon>
    </lineage>
</organism>
<proteinExistence type="inferred from homology"/>
<protein>
    <submittedName>
        <fullName evidence="4">Uncharacterized protein</fullName>
    </submittedName>
</protein>
<dbReference type="AlphaFoldDB" id="A0A9W7DMH3"/>
<evidence type="ECO:0000313" key="5">
    <source>
        <dbReference type="Proteomes" id="UP001165082"/>
    </source>
</evidence>
<dbReference type="GO" id="GO:0008374">
    <property type="term" value="F:O-acyltransferase activity"/>
    <property type="evidence" value="ECO:0007669"/>
    <property type="project" value="InterPro"/>
</dbReference>